<keyword evidence="3" id="KW-1185">Reference proteome</keyword>
<feature type="transmembrane region" description="Helical" evidence="1">
    <location>
        <begin position="33"/>
        <end position="53"/>
    </location>
</feature>
<keyword evidence="1" id="KW-1133">Transmembrane helix</keyword>
<name>A0A9W8H1U5_9FUNG</name>
<accession>A0A9W8H1U5</accession>
<evidence type="ECO:0000313" key="3">
    <source>
        <dbReference type="Proteomes" id="UP001140217"/>
    </source>
</evidence>
<evidence type="ECO:0000256" key="1">
    <source>
        <dbReference type="SAM" id="Phobius"/>
    </source>
</evidence>
<keyword evidence="1" id="KW-0812">Transmembrane</keyword>
<evidence type="ECO:0000313" key="2">
    <source>
        <dbReference type="EMBL" id="KAJ2776025.1"/>
    </source>
</evidence>
<dbReference type="AlphaFoldDB" id="A0A9W8H1U5"/>
<dbReference type="Proteomes" id="UP001140217">
    <property type="component" value="Unassembled WGS sequence"/>
</dbReference>
<sequence>MNNNSSRALGRGNDGSWAIVRFFREEVFHPKKVGANLGLLYGAGVFAGAVYFLESFGELLVQ</sequence>
<gene>
    <name evidence="2" type="ORF">H4R18_005911</name>
</gene>
<comment type="caution">
    <text evidence="2">The sequence shown here is derived from an EMBL/GenBank/DDBJ whole genome shotgun (WGS) entry which is preliminary data.</text>
</comment>
<dbReference type="OrthoDB" id="5514856at2759"/>
<dbReference type="EMBL" id="JANBUL010000408">
    <property type="protein sequence ID" value="KAJ2776025.1"/>
    <property type="molecule type" value="Genomic_DNA"/>
</dbReference>
<keyword evidence="1" id="KW-0472">Membrane</keyword>
<proteinExistence type="predicted"/>
<reference evidence="2" key="1">
    <citation type="submission" date="2022-07" db="EMBL/GenBank/DDBJ databases">
        <title>Phylogenomic reconstructions and comparative analyses of Kickxellomycotina fungi.</title>
        <authorList>
            <person name="Reynolds N.K."/>
            <person name="Stajich J.E."/>
            <person name="Barry K."/>
            <person name="Grigoriev I.V."/>
            <person name="Crous P."/>
            <person name="Smith M.E."/>
        </authorList>
    </citation>
    <scope>NUCLEOTIDE SEQUENCE</scope>
    <source>
        <strain evidence="2">NBRC 105414</strain>
    </source>
</reference>
<protein>
    <submittedName>
        <fullName evidence="2">Uncharacterized protein</fullName>
    </submittedName>
</protein>
<organism evidence="2 3">
    <name type="scientific">Coemansia javaensis</name>
    <dbReference type="NCBI Taxonomy" id="2761396"/>
    <lineage>
        <taxon>Eukaryota</taxon>
        <taxon>Fungi</taxon>
        <taxon>Fungi incertae sedis</taxon>
        <taxon>Zoopagomycota</taxon>
        <taxon>Kickxellomycotina</taxon>
        <taxon>Kickxellomycetes</taxon>
        <taxon>Kickxellales</taxon>
        <taxon>Kickxellaceae</taxon>
        <taxon>Coemansia</taxon>
    </lineage>
</organism>